<proteinExistence type="predicted"/>
<sequence>MTEPAALVVEDRRFSRPALDALIHGLAASLSHHGVLAGERVAVMASNRPEFVAALQAIWRLGRRRC</sequence>
<reference evidence="2 3" key="1">
    <citation type="submission" date="2017-02" db="EMBL/GenBank/DDBJ databases">
        <title>Complete genome sequences of Mycobacterium kansasii strains isolated from rhesus macaques.</title>
        <authorList>
            <person name="Panda A."/>
            <person name="Nagaraj S."/>
            <person name="Zhao X."/>
            <person name="Tettelin H."/>
            <person name="Detolla L.J."/>
        </authorList>
    </citation>
    <scope>NUCLEOTIDE SEQUENCE [LARGE SCALE GENOMIC DNA]</scope>
    <source>
        <strain evidence="2 3">11-3813</strain>
    </source>
</reference>
<dbReference type="Gene3D" id="3.40.50.980">
    <property type="match status" value="1"/>
</dbReference>
<evidence type="ECO:0000313" key="3">
    <source>
        <dbReference type="Proteomes" id="UP000189229"/>
    </source>
</evidence>
<dbReference type="Pfam" id="PF00501">
    <property type="entry name" value="AMP-binding"/>
    <property type="match status" value="1"/>
</dbReference>
<feature type="domain" description="AMP-dependent synthetase/ligase" evidence="1">
    <location>
        <begin position="5"/>
        <end position="62"/>
    </location>
</feature>
<dbReference type="AlphaFoldDB" id="A0A1V3WUN1"/>
<dbReference type="EMBL" id="MVBM01000006">
    <property type="protein sequence ID" value="OOK70659.1"/>
    <property type="molecule type" value="Genomic_DNA"/>
</dbReference>
<gene>
    <name evidence="2" type="ORF">BZL30_6325</name>
</gene>
<dbReference type="InterPro" id="IPR000873">
    <property type="entry name" value="AMP-dep_synth/lig_dom"/>
</dbReference>
<dbReference type="SUPFAM" id="SSF56801">
    <property type="entry name" value="Acetyl-CoA synthetase-like"/>
    <property type="match status" value="1"/>
</dbReference>
<accession>A0A1V3WUN1</accession>
<evidence type="ECO:0000259" key="1">
    <source>
        <dbReference type="Pfam" id="PF00501"/>
    </source>
</evidence>
<comment type="caution">
    <text evidence="2">The sequence shown here is derived from an EMBL/GenBank/DDBJ whole genome shotgun (WGS) entry which is preliminary data.</text>
</comment>
<evidence type="ECO:0000313" key="2">
    <source>
        <dbReference type="EMBL" id="OOK70659.1"/>
    </source>
</evidence>
<dbReference type="Proteomes" id="UP000189229">
    <property type="component" value="Unassembled WGS sequence"/>
</dbReference>
<protein>
    <submittedName>
        <fullName evidence="2">AMP-binding enzyme family protein</fullName>
    </submittedName>
</protein>
<name>A0A1V3WUN1_MYCKA</name>
<organism evidence="2 3">
    <name type="scientific">Mycobacterium kansasii</name>
    <dbReference type="NCBI Taxonomy" id="1768"/>
    <lineage>
        <taxon>Bacteria</taxon>
        <taxon>Bacillati</taxon>
        <taxon>Actinomycetota</taxon>
        <taxon>Actinomycetes</taxon>
        <taxon>Mycobacteriales</taxon>
        <taxon>Mycobacteriaceae</taxon>
        <taxon>Mycobacterium</taxon>
    </lineage>
</organism>